<dbReference type="FunFam" id="3.30.360.10:FF:000004">
    <property type="entry name" value="4-hydroxy-tetrahydrodipicolinate reductase"/>
    <property type="match status" value="1"/>
</dbReference>
<dbReference type="KEGG" id="ipo:Ilyop_2666"/>
<dbReference type="Gene3D" id="3.40.50.720">
    <property type="entry name" value="NAD(P)-binding Rossmann-like Domain"/>
    <property type="match status" value="1"/>
</dbReference>
<proteinExistence type="inferred from homology"/>
<dbReference type="Gene3D" id="3.30.360.10">
    <property type="entry name" value="Dihydrodipicolinate Reductase, domain 2"/>
    <property type="match status" value="1"/>
</dbReference>
<evidence type="ECO:0000256" key="4">
    <source>
        <dbReference type="ARBA" id="ARBA00022857"/>
    </source>
</evidence>
<dbReference type="CDD" id="cd02274">
    <property type="entry name" value="DHDPR_N"/>
    <property type="match status" value="1"/>
</dbReference>
<dbReference type="EMBL" id="CP002282">
    <property type="protein sequence ID" value="ADO84422.1"/>
    <property type="molecule type" value="Genomic_DNA"/>
</dbReference>
<dbReference type="GO" id="GO:0051287">
    <property type="term" value="F:NAD binding"/>
    <property type="evidence" value="ECO:0007669"/>
    <property type="project" value="UniProtKB-UniRule"/>
</dbReference>
<dbReference type="GO" id="GO:0008839">
    <property type="term" value="F:4-hydroxy-tetrahydrodipicolinate reductase"/>
    <property type="evidence" value="ECO:0007669"/>
    <property type="project" value="UniProtKB-UniRule"/>
</dbReference>
<evidence type="ECO:0000256" key="8">
    <source>
        <dbReference type="ARBA" id="ARBA00023154"/>
    </source>
</evidence>
<feature type="binding site" evidence="9">
    <location>
        <position position="145"/>
    </location>
    <ligand>
        <name>(S)-2,3,4,5-tetrahydrodipicolinate</name>
        <dbReference type="ChEBI" id="CHEBI:16845"/>
    </ligand>
</feature>
<dbReference type="NCBIfam" id="TIGR00036">
    <property type="entry name" value="dapB"/>
    <property type="match status" value="1"/>
</dbReference>
<comment type="catalytic activity">
    <reaction evidence="9">
        <text>(S)-2,3,4,5-tetrahydrodipicolinate + NAD(+) + H2O = (2S,4S)-4-hydroxy-2,3,4,5-tetrahydrodipicolinate + NADH + H(+)</text>
        <dbReference type="Rhea" id="RHEA:35323"/>
        <dbReference type="ChEBI" id="CHEBI:15377"/>
        <dbReference type="ChEBI" id="CHEBI:15378"/>
        <dbReference type="ChEBI" id="CHEBI:16845"/>
        <dbReference type="ChEBI" id="CHEBI:57540"/>
        <dbReference type="ChEBI" id="CHEBI:57945"/>
        <dbReference type="ChEBI" id="CHEBI:67139"/>
        <dbReference type="EC" id="1.17.1.8"/>
    </reaction>
</comment>
<dbReference type="AlphaFoldDB" id="E3HCM7"/>
<evidence type="ECO:0000259" key="11">
    <source>
        <dbReference type="Pfam" id="PF01113"/>
    </source>
</evidence>
<dbReference type="HOGENOM" id="CLU_047479_2_2_0"/>
<comment type="similarity">
    <text evidence="1 9">Belongs to the DapB family.</text>
</comment>
<comment type="catalytic activity">
    <reaction evidence="9">
        <text>(S)-2,3,4,5-tetrahydrodipicolinate + NADP(+) + H2O = (2S,4S)-4-hydroxy-2,3,4,5-tetrahydrodipicolinate + NADPH + H(+)</text>
        <dbReference type="Rhea" id="RHEA:35331"/>
        <dbReference type="ChEBI" id="CHEBI:15377"/>
        <dbReference type="ChEBI" id="CHEBI:15378"/>
        <dbReference type="ChEBI" id="CHEBI:16845"/>
        <dbReference type="ChEBI" id="CHEBI:57783"/>
        <dbReference type="ChEBI" id="CHEBI:58349"/>
        <dbReference type="ChEBI" id="CHEBI:67139"/>
        <dbReference type="EC" id="1.17.1.8"/>
    </reaction>
</comment>
<feature type="binding site" evidence="9">
    <location>
        <begin position="87"/>
        <end position="89"/>
    </location>
    <ligand>
        <name>NAD(+)</name>
        <dbReference type="ChEBI" id="CHEBI:57540"/>
    </ligand>
</feature>
<dbReference type="RefSeq" id="WP_013389079.1">
    <property type="nucleotide sequence ID" value="NC_014633.1"/>
</dbReference>
<dbReference type="Pfam" id="PF05173">
    <property type="entry name" value="DapB_C"/>
    <property type="match status" value="1"/>
</dbReference>
<evidence type="ECO:0000256" key="3">
    <source>
        <dbReference type="ARBA" id="ARBA00022605"/>
    </source>
</evidence>
<dbReference type="InterPro" id="IPR036291">
    <property type="entry name" value="NAD(P)-bd_dom_sf"/>
</dbReference>
<comment type="function">
    <text evidence="9">Catalyzes the conversion of 4-hydroxy-tetrahydrodipicolinate (HTPA) to tetrahydrodipicolinate.</text>
</comment>
<evidence type="ECO:0000313" key="14">
    <source>
        <dbReference type="Proteomes" id="UP000006875"/>
    </source>
</evidence>
<reference evidence="13 14" key="1">
    <citation type="journal article" date="2010" name="Stand. Genomic Sci.">
        <title>Complete genome sequence of Ilyobacter polytropus type strain (CuHbu1).</title>
        <authorList>
            <person name="Sikorski J."/>
            <person name="Chertkov O."/>
            <person name="Lapidus A."/>
            <person name="Nolan M."/>
            <person name="Lucas S."/>
            <person name="Del Rio T.G."/>
            <person name="Tice H."/>
            <person name="Cheng J.F."/>
            <person name="Tapia R."/>
            <person name="Han C."/>
            <person name="Goodwin L."/>
            <person name="Pitluck S."/>
            <person name="Liolios K."/>
            <person name="Ivanova N."/>
            <person name="Mavromatis K."/>
            <person name="Mikhailova N."/>
            <person name="Pati A."/>
            <person name="Chen A."/>
            <person name="Palaniappan K."/>
            <person name="Land M."/>
            <person name="Hauser L."/>
            <person name="Chang Y.J."/>
            <person name="Jeffries C.D."/>
            <person name="Brambilla E."/>
            <person name="Yasawong M."/>
            <person name="Rohde M."/>
            <person name="Pukall R."/>
            <person name="Spring S."/>
            <person name="Goker M."/>
            <person name="Woyke T."/>
            <person name="Bristow J."/>
            <person name="Eisen J.A."/>
            <person name="Markowitz V."/>
            <person name="Hugenholtz P."/>
            <person name="Kyrpides N.C."/>
            <person name="Klenk H.P."/>
        </authorList>
    </citation>
    <scope>NUCLEOTIDE SEQUENCE [LARGE SCALE GENOMIC DNA]</scope>
    <source>
        <strain evidence="14">ATCC 51220 / DSM 2926 / LMG 16218 / CuHBu1</strain>
        <plasmid evidence="14">pILYOP01</plasmid>
    </source>
</reference>
<comment type="caution">
    <text evidence="9">Was originally thought to be a dihydrodipicolinate reductase (DHDPR), catalyzing the conversion of dihydrodipicolinate to tetrahydrodipicolinate. However, it was shown in E.coli that the substrate of the enzymatic reaction is not dihydrodipicolinate (DHDP) but in fact (2S,4S)-4-hydroxy-2,3,4,5-tetrahydrodipicolinic acid (HTPA), the product released by the DapA-catalyzed reaction.</text>
</comment>
<comment type="pathway">
    <text evidence="9">Amino-acid biosynthesis; L-lysine biosynthesis via DAP pathway; (S)-tetrahydrodipicolinate from L-aspartate: step 4/4.</text>
</comment>
<evidence type="ECO:0000256" key="2">
    <source>
        <dbReference type="ARBA" id="ARBA00022490"/>
    </source>
</evidence>
<name>E3HCM7_ILYPC</name>
<dbReference type="GO" id="GO:0009089">
    <property type="term" value="P:lysine biosynthetic process via diaminopimelate"/>
    <property type="evidence" value="ECO:0007669"/>
    <property type="project" value="UniProtKB-UniRule"/>
</dbReference>
<dbReference type="UniPathway" id="UPA00034">
    <property type="reaction ID" value="UER00018"/>
</dbReference>
<dbReference type="InterPro" id="IPR022663">
    <property type="entry name" value="DapB_C"/>
</dbReference>
<feature type="binding site" evidence="9">
    <location>
        <position position="31"/>
    </location>
    <ligand>
        <name>NAD(+)</name>
        <dbReference type="ChEBI" id="CHEBI:57540"/>
    </ligand>
</feature>
<keyword evidence="4 9" id="KW-0521">NADP</keyword>
<gene>
    <name evidence="9" type="primary">dapB</name>
    <name evidence="13" type="ordered locus">Ilyop_2666</name>
</gene>
<keyword evidence="14" id="KW-1185">Reference proteome</keyword>
<keyword evidence="6 9" id="KW-0560">Oxidoreductase</keyword>
<dbReference type="PIRSF" id="PIRSF000161">
    <property type="entry name" value="DHPR"/>
    <property type="match status" value="1"/>
</dbReference>
<dbReference type="GO" id="GO:0019877">
    <property type="term" value="P:diaminopimelate biosynthetic process"/>
    <property type="evidence" value="ECO:0007669"/>
    <property type="project" value="UniProtKB-UniRule"/>
</dbReference>
<feature type="binding site" evidence="9">
    <location>
        <begin position="111"/>
        <end position="114"/>
    </location>
    <ligand>
        <name>NAD(+)</name>
        <dbReference type="ChEBI" id="CHEBI:57540"/>
    </ligand>
</feature>
<evidence type="ECO:0000256" key="5">
    <source>
        <dbReference type="ARBA" id="ARBA00022915"/>
    </source>
</evidence>
<feature type="binding site" evidence="9">
    <location>
        <begin position="154"/>
        <end position="155"/>
    </location>
    <ligand>
        <name>(S)-2,3,4,5-tetrahydrodipicolinate</name>
        <dbReference type="ChEBI" id="CHEBI:16845"/>
    </ligand>
</feature>
<dbReference type="GO" id="GO:0005829">
    <property type="term" value="C:cytosol"/>
    <property type="evidence" value="ECO:0007669"/>
    <property type="project" value="TreeGrafter"/>
</dbReference>
<keyword evidence="7 9" id="KW-0520">NAD</keyword>
<dbReference type="GO" id="GO:0016726">
    <property type="term" value="F:oxidoreductase activity, acting on CH or CH2 groups, NAD or NADP as acceptor"/>
    <property type="evidence" value="ECO:0007669"/>
    <property type="project" value="UniProtKB-UniRule"/>
</dbReference>
<organism evidence="13 14">
    <name type="scientific">Ilyobacter polytropus (strain ATCC 51220 / DSM 2926 / LMG 16218 / CuHBu1)</name>
    <dbReference type="NCBI Taxonomy" id="572544"/>
    <lineage>
        <taxon>Bacteria</taxon>
        <taxon>Fusobacteriati</taxon>
        <taxon>Fusobacteriota</taxon>
        <taxon>Fusobacteriia</taxon>
        <taxon>Fusobacteriales</taxon>
        <taxon>Fusobacteriaceae</taxon>
        <taxon>Ilyobacter</taxon>
    </lineage>
</organism>
<geneLocation type="plasmid" evidence="13 14">
    <name>pILYOP01</name>
</geneLocation>
<evidence type="ECO:0000256" key="10">
    <source>
        <dbReference type="NCBIfam" id="TIGR00036"/>
    </source>
</evidence>
<evidence type="ECO:0000256" key="9">
    <source>
        <dbReference type="HAMAP-Rule" id="MF_00102"/>
    </source>
</evidence>
<comment type="subcellular location">
    <subcellularLocation>
        <location evidence="9">Cytoplasm</location>
    </subcellularLocation>
</comment>
<sequence>MNIAVFGYGMMGKFVCEDVASAGLQIAGVIEKRDGAQAMSPVTEDILYKSLNDIKEKVDVIIDFSNPANLDEILEYAIENQIGAVICSTGFTAEQLTKIKQASEKTAILFSRNMSLGVNVISEVLKQITPILADAFDIEIIEKHHNQKVDSPSGTAKLFYDSINESLNGEKEAVYGREGIVGKRTKKEVGIHAIRGGSIVGEHSIIFAGQDEIIELKHEALSKRIFSQGSVKAAKFLAGKAPGFYTMKEVLDIK</sequence>
<dbReference type="InterPro" id="IPR023940">
    <property type="entry name" value="DHDPR_bac"/>
</dbReference>
<dbReference type="PANTHER" id="PTHR20836">
    <property type="entry name" value="DIHYDRODIPICOLINATE REDUCTASE"/>
    <property type="match status" value="1"/>
</dbReference>
<feature type="domain" description="Dihydrodipicolinate reductase C-terminal" evidence="12">
    <location>
        <begin position="117"/>
        <end position="251"/>
    </location>
</feature>
<feature type="active site" description="Proton donor" evidence="9">
    <location>
        <position position="148"/>
    </location>
</feature>
<dbReference type="GO" id="GO:0050661">
    <property type="term" value="F:NADP binding"/>
    <property type="evidence" value="ECO:0007669"/>
    <property type="project" value="UniProtKB-UniRule"/>
</dbReference>
<dbReference type="PROSITE" id="PS01298">
    <property type="entry name" value="DAPB"/>
    <property type="match status" value="1"/>
</dbReference>
<dbReference type="EC" id="1.17.1.8" evidence="9 10"/>
<comment type="subunit">
    <text evidence="9">Homotetramer.</text>
</comment>
<dbReference type="OrthoDB" id="9790352at2"/>
<keyword evidence="2 9" id="KW-0963">Cytoplasm</keyword>
<keyword evidence="13" id="KW-0614">Plasmid</keyword>
<dbReference type="Proteomes" id="UP000006875">
    <property type="component" value="Plasmid pILYOP01"/>
</dbReference>
<dbReference type="PANTHER" id="PTHR20836:SF7">
    <property type="entry name" value="4-HYDROXY-TETRAHYDRODIPICOLINATE REDUCTASE"/>
    <property type="match status" value="1"/>
</dbReference>
<keyword evidence="8 9" id="KW-0457">Lysine biosynthesis</keyword>
<dbReference type="SUPFAM" id="SSF55347">
    <property type="entry name" value="Glyceraldehyde-3-phosphate dehydrogenase-like, C-terminal domain"/>
    <property type="match status" value="1"/>
</dbReference>
<comment type="caution">
    <text evidence="9">Lacks conserved residue(s) required for the propagation of feature annotation.</text>
</comment>
<feature type="active site" description="Proton donor/acceptor" evidence="9">
    <location>
        <position position="144"/>
    </location>
</feature>
<evidence type="ECO:0000259" key="12">
    <source>
        <dbReference type="Pfam" id="PF05173"/>
    </source>
</evidence>
<dbReference type="InterPro" id="IPR000846">
    <property type="entry name" value="DapB_N"/>
</dbReference>
<protein>
    <recommendedName>
        <fullName evidence="9 10">4-hydroxy-tetrahydrodipicolinate reductase</fullName>
        <shortName evidence="9">HTPA reductase</shortName>
        <ecNumber evidence="9 10">1.17.1.8</ecNumber>
    </recommendedName>
</protein>
<dbReference type="Pfam" id="PF01113">
    <property type="entry name" value="DapB_N"/>
    <property type="match status" value="1"/>
</dbReference>
<keyword evidence="5 9" id="KW-0220">Diaminopimelate biosynthesis</keyword>
<dbReference type="HAMAP" id="MF_00102">
    <property type="entry name" value="DapB"/>
    <property type="match status" value="1"/>
</dbReference>
<evidence type="ECO:0000313" key="13">
    <source>
        <dbReference type="EMBL" id="ADO84422.1"/>
    </source>
</evidence>
<dbReference type="InterPro" id="IPR022664">
    <property type="entry name" value="DapB_N_CS"/>
</dbReference>
<evidence type="ECO:0000256" key="7">
    <source>
        <dbReference type="ARBA" id="ARBA00023027"/>
    </source>
</evidence>
<keyword evidence="3 9" id="KW-0028">Amino-acid biosynthesis</keyword>
<feature type="domain" description="Dihydrodipicolinate reductase N-terminal" evidence="11">
    <location>
        <begin position="1"/>
        <end position="114"/>
    </location>
</feature>
<feature type="binding site" evidence="9">
    <location>
        <position position="33"/>
    </location>
    <ligand>
        <name>NADP(+)</name>
        <dbReference type="ChEBI" id="CHEBI:58349"/>
    </ligand>
</feature>
<evidence type="ECO:0000256" key="6">
    <source>
        <dbReference type="ARBA" id="ARBA00023002"/>
    </source>
</evidence>
<dbReference type="SUPFAM" id="SSF51735">
    <property type="entry name" value="NAD(P)-binding Rossmann-fold domains"/>
    <property type="match status" value="1"/>
</dbReference>
<evidence type="ECO:0000256" key="1">
    <source>
        <dbReference type="ARBA" id="ARBA00006642"/>
    </source>
</evidence>
<accession>E3HCM7</accession>